<protein>
    <recommendedName>
        <fullName evidence="5">Histidine--tRNA ligase</fullName>
        <ecNumber evidence="5">6.1.1.21</ecNumber>
    </recommendedName>
    <alternativeName>
        <fullName evidence="5">Histidyl-tRNA synthetase</fullName>
        <shortName evidence="5">HisRS</shortName>
    </alternativeName>
</protein>
<dbReference type="Pfam" id="PF13393">
    <property type="entry name" value="tRNA-synt_His"/>
    <property type="match status" value="1"/>
</dbReference>
<reference evidence="8 9" key="1">
    <citation type="journal article" date="2016" name="Nat. Commun.">
        <title>Thousands of microbial genomes shed light on interconnected biogeochemical processes in an aquifer system.</title>
        <authorList>
            <person name="Anantharaman K."/>
            <person name="Brown C.T."/>
            <person name="Hug L.A."/>
            <person name="Sharon I."/>
            <person name="Castelle C.J."/>
            <person name="Probst A.J."/>
            <person name="Thomas B.C."/>
            <person name="Singh A."/>
            <person name="Wilkins M.J."/>
            <person name="Karaoz U."/>
            <person name="Brodie E.L."/>
            <person name="Williams K.H."/>
            <person name="Hubbard S.S."/>
            <person name="Banfield J.F."/>
        </authorList>
    </citation>
    <scope>NUCLEOTIDE SEQUENCE [LARGE SCALE GENOMIC DNA]</scope>
</reference>
<dbReference type="EC" id="6.1.1.21" evidence="5"/>
<evidence type="ECO:0000313" key="8">
    <source>
        <dbReference type="EMBL" id="OGD66804.1"/>
    </source>
</evidence>
<keyword evidence="3 5" id="KW-0030">Aminoacyl-tRNA synthetase</keyword>
<dbReference type="GO" id="GO:0005524">
    <property type="term" value="F:ATP binding"/>
    <property type="evidence" value="ECO:0007669"/>
    <property type="project" value="UniProtKB-UniRule"/>
</dbReference>
<evidence type="ECO:0000256" key="3">
    <source>
        <dbReference type="ARBA" id="ARBA00023146"/>
    </source>
</evidence>
<dbReference type="STRING" id="1797582.A2442_01625"/>
<dbReference type="InterPro" id="IPR045864">
    <property type="entry name" value="aa-tRNA-synth_II/BPL/LPL"/>
</dbReference>
<dbReference type="Pfam" id="PF03129">
    <property type="entry name" value="HGTP_anticodon"/>
    <property type="match status" value="1"/>
</dbReference>
<dbReference type="InterPro" id="IPR036621">
    <property type="entry name" value="Anticodon-bd_dom_sf"/>
</dbReference>
<dbReference type="GO" id="GO:0005737">
    <property type="term" value="C:cytoplasm"/>
    <property type="evidence" value="ECO:0007669"/>
    <property type="project" value="UniProtKB-SubCell"/>
</dbReference>
<dbReference type="AlphaFoldDB" id="A0A1F5EHW5"/>
<dbReference type="InterPro" id="IPR004516">
    <property type="entry name" value="HisRS/HisZ"/>
</dbReference>
<feature type="binding site" evidence="6">
    <location>
        <begin position="82"/>
        <end position="84"/>
    </location>
    <ligand>
        <name>L-histidine</name>
        <dbReference type="ChEBI" id="CHEBI:57595"/>
    </ligand>
</feature>
<comment type="subunit">
    <text evidence="5">Homodimer.</text>
</comment>
<dbReference type="EMBL" id="MFAE01000014">
    <property type="protein sequence ID" value="OGD66804.1"/>
    <property type="molecule type" value="Genomic_DNA"/>
</dbReference>
<dbReference type="CDD" id="cd00773">
    <property type="entry name" value="HisRS-like_core"/>
    <property type="match status" value="1"/>
</dbReference>
<comment type="similarity">
    <text evidence="1 5">Belongs to the class-II aminoacyl-tRNA synthetase family.</text>
</comment>
<keyword evidence="5" id="KW-0067">ATP-binding</keyword>
<dbReference type="HAMAP" id="MF_00127">
    <property type="entry name" value="His_tRNA_synth"/>
    <property type="match status" value="1"/>
</dbReference>
<dbReference type="Gene3D" id="3.40.50.800">
    <property type="entry name" value="Anticodon-binding domain"/>
    <property type="match status" value="1"/>
</dbReference>
<dbReference type="InterPro" id="IPR015807">
    <property type="entry name" value="His-tRNA-ligase"/>
</dbReference>
<comment type="catalytic activity">
    <reaction evidence="4 5">
        <text>tRNA(His) + L-histidine + ATP = L-histidyl-tRNA(His) + AMP + diphosphate + H(+)</text>
        <dbReference type="Rhea" id="RHEA:17313"/>
        <dbReference type="Rhea" id="RHEA-COMP:9665"/>
        <dbReference type="Rhea" id="RHEA-COMP:9689"/>
        <dbReference type="ChEBI" id="CHEBI:15378"/>
        <dbReference type="ChEBI" id="CHEBI:30616"/>
        <dbReference type="ChEBI" id="CHEBI:33019"/>
        <dbReference type="ChEBI" id="CHEBI:57595"/>
        <dbReference type="ChEBI" id="CHEBI:78442"/>
        <dbReference type="ChEBI" id="CHEBI:78527"/>
        <dbReference type="ChEBI" id="CHEBI:456215"/>
        <dbReference type="EC" id="6.1.1.21"/>
    </reaction>
</comment>
<name>A0A1F5EHW5_9BACT</name>
<evidence type="ECO:0000313" key="9">
    <source>
        <dbReference type="Proteomes" id="UP000179003"/>
    </source>
</evidence>
<evidence type="ECO:0000256" key="1">
    <source>
        <dbReference type="ARBA" id="ARBA00008226"/>
    </source>
</evidence>
<dbReference type="Proteomes" id="UP000179003">
    <property type="component" value="Unassembled WGS sequence"/>
</dbReference>
<keyword evidence="5 8" id="KW-0436">Ligase</keyword>
<dbReference type="InterPro" id="IPR006195">
    <property type="entry name" value="aa-tRNA-synth_II"/>
</dbReference>
<dbReference type="GO" id="GO:0006427">
    <property type="term" value="P:histidyl-tRNA aminoacylation"/>
    <property type="evidence" value="ECO:0007669"/>
    <property type="project" value="UniProtKB-UniRule"/>
</dbReference>
<evidence type="ECO:0000256" key="4">
    <source>
        <dbReference type="ARBA" id="ARBA00047639"/>
    </source>
</evidence>
<dbReference type="InterPro" id="IPR041715">
    <property type="entry name" value="HisRS-like_core"/>
</dbReference>
<feature type="binding site" evidence="6">
    <location>
        <position position="112"/>
    </location>
    <ligand>
        <name>L-histidine</name>
        <dbReference type="ChEBI" id="CHEBI:57595"/>
    </ligand>
</feature>
<dbReference type="Gene3D" id="3.30.930.10">
    <property type="entry name" value="Bira Bifunctional Protein, Domain 2"/>
    <property type="match status" value="1"/>
</dbReference>
<feature type="domain" description="Aminoacyl-transfer RNA synthetases class-II family profile" evidence="7">
    <location>
        <begin position="1"/>
        <end position="405"/>
    </location>
</feature>
<feature type="binding site" evidence="6">
    <location>
        <position position="126"/>
    </location>
    <ligand>
        <name>L-histidine</name>
        <dbReference type="ChEBI" id="CHEBI:57595"/>
    </ligand>
</feature>
<keyword evidence="5" id="KW-0648">Protein biosynthesis</keyword>
<evidence type="ECO:0000256" key="6">
    <source>
        <dbReference type="PIRSR" id="PIRSR001549-1"/>
    </source>
</evidence>
<dbReference type="InterPro" id="IPR004154">
    <property type="entry name" value="Anticodon-bd"/>
</dbReference>
<evidence type="ECO:0000259" key="7">
    <source>
        <dbReference type="PROSITE" id="PS50862"/>
    </source>
</evidence>
<dbReference type="PIRSF" id="PIRSF001549">
    <property type="entry name" value="His-tRNA_synth"/>
    <property type="match status" value="1"/>
</dbReference>
<proteinExistence type="inferred from homology"/>
<keyword evidence="5" id="KW-0963">Cytoplasm</keyword>
<feature type="binding site" evidence="6">
    <location>
        <position position="255"/>
    </location>
    <ligand>
        <name>L-histidine</name>
        <dbReference type="ChEBI" id="CHEBI:57595"/>
    </ligand>
</feature>
<evidence type="ECO:0000256" key="5">
    <source>
        <dbReference type="HAMAP-Rule" id="MF_00127"/>
    </source>
</evidence>
<dbReference type="PANTHER" id="PTHR43707:SF1">
    <property type="entry name" value="HISTIDINE--TRNA LIGASE, MITOCHONDRIAL-RELATED"/>
    <property type="match status" value="1"/>
</dbReference>
<dbReference type="PROSITE" id="PS50862">
    <property type="entry name" value="AA_TRNA_LIGASE_II"/>
    <property type="match status" value="1"/>
</dbReference>
<evidence type="ECO:0000256" key="2">
    <source>
        <dbReference type="ARBA" id="ARBA00022741"/>
    </source>
</evidence>
<gene>
    <name evidence="5" type="primary">hisS</name>
    <name evidence="8" type="ORF">A2442_01625</name>
</gene>
<organism evidence="8 9">
    <name type="scientific">Candidatus Campbellbacteria bacterium RIFOXYC2_FULL_35_25</name>
    <dbReference type="NCBI Taxonomy" id="1797582"/>
    <lineage>
        <taxon>Bacteria</taxon>
        <taxon>Candidatus Campbelliibacteriota</taxon>
    </lineage>
</organism>
<dbReference type="SUPFAM" id="SSF55681">
    <property type="entry name" value="Class II aaRS and biotin synthetases"/>
    <property type="match status" value="1"/>
</dbReference>
<dbReference type="GO" id="GO:0004821">
    <property type="term" value="F:histidine-tRNA ligase activity"/>
    <property type="evidence" value="ECO:0007669"/>
    <property type="project" value="UniProtKB-UniRule"/>
</dbReference>
<accession>A0A1F5EHW5</accession>
<dbReference type="SUPFAM" id="SSF52954">
    <property type="entry name" value="Class II aaRS ABD-related"/>
    <property type="match status" value="1"/>
</dbReference>
<feature type="binding site" evidence="6">
    <location>
        <begin position="259"/>
        <end position="260"/>
    </location>
    <ligand>
        <name>L-histidine</name>
        <dbReference type="ChEBI" id="CHEBI:57595"/>
    </ligand>
</feature>
<sequence length="422" mass="49453">MDKLSTESYKGVRDFYPEDKFIQKYIFDKMRQVVEAFGYEEYDASILEPTDLYRAKTGEEIINEQTYSFTDRGDRDVTLRPEMTPSLARMIAKQKRELAFPLRWYSIVNNFRYERPQKGRLREFWQLNVDMFGVEGIEAEIEAITIAYKIMRSLKAQETDFELRVNDRNSVNSFLNSLNLDEDKKYKITKIFDKKNKITKPEFEDQIKETLGDGAKEFFNKLKELEVCPEKVSKLIEELKKNNIVNIKFDPFLMRGLDYYTGIVFEVFDTDPENNRSMFGGGRYDNLLDIFGEEKIPAFGFGMGDVTAFEFLKSRNLLPEYKPETDLYLCIIDEKFKGFTDELAQTLRDEKINVAVDYSYKKIGDQIKKANKKKIPFAICVGENEERKGEFMLKRLSDGREFEANEAEIPNTIKLLKIKCAK</sequence>
<comment type="subcellular location">
    <subcellularLocation>
        <location evidence="5">Cytoplasm</location>
    </subcellularLocation>
</comment>
<dbReference type="NCBIfam" id="TIGR00442">
    <property type="entry name" value="hisS"/>
    <property type="match status" value="1"/>
</dbReference>
<dbReference type="PANTHER" id="PTHR43707">
    <property type="entry name" value="HISTIDYL-TRNA SYNTHETASE"/>
    <property type="match status" value="1"/>
</dbReference>
<keyword evidence="2 5" id="KW-0547">Nucleotide-binding</keyword>
<feature type="binding site" evidence="6">
    <location>
        <position position="130"/>
    </location>
    <ligand>
        <name>L-histidine</name>
        <dbReference type="ChEBI" id="CHEBI:57595"/>
    </ligand>
</feature>
<comment type="caution">
    <text evidence="8">The sequence shown here is derived from an EMBL/GenBank/DDBJ whole genome shotgun (WGS) entry which is preliminary data.</text>
</comment>